<evidence type="ECO:0000313" key="1">
    <source>
        <dbReference type="EMBL" id="GBC60728.1"/>
    </source>
</evidence>
<sequence>MRRFHSYGPVDRSLHFCAERRELITRYSDTLIGSPGIGGELMSLCGPGQSGKTWLMQEVRKRLAAEYGDRFRIAAFSMQGLIMSSQDPDDVFFSYLPGLFRNGLGSEIPPVRDWNGFTDLFSAQGGLTDKPLILFIDEFDTLPPRIKARLLRIFSAIRGDRKNYRLHSLALTGIYGVMCPEIPHITPVSAFRIMRLPNLTREEVREMFEAYQAESGQSVAPAVIDHICEVTCGHAGLVSWFGELLTETFNPGKGVPIRAEDWQKTYARACTTEWNSTVMFLLEQVRGVFLVNITDLFTHTGIPFNPDADWCNFACLHGIIDHMTPSGPAGEIPHEICTFQSSFIRQRLFTARADILTEAALRQDLVLDPTDDLSDIFDTPALNIPGIISRYGIYLKKIKTGGNRSGADAIDIFHFYGWLNSAVGAYCTVTPEFPEGTGRTVLRIRCGEKEGVIEVISFTSVRQIRQDAQQAAIYARATGLDTVTLALLTPFNDSRILESLSREKIINGVHVTVIAVG</sequence>
<protein>
    <submittedName>
        <fullName evidence="1">Uncharacterized protein</fullName>
    </submittedName>
</protein>
<comment type="caution">
    <text evidence="1">The sequence shown here is derived from an EMBL/GenBank/DDBJ whole genome shotgun (WGS) entry which is preliminary data.</text>
</comment>
<reference evidence="2" key="2">
    <citation type="submission" date="2019-01" db="EMBL/GenBank/DDBJ databases">
        <title>Genome sequence of Desulfonema ishimotonii strain Tokyo 01.</title>
        <authorList>
            <person name="Fukui M."/>
        </authorList>
    </citation>
    <scope>NUCLEOTIDE SEQUENCE [LARGE SCALE GENOMIC DNA]</scope>
    <source>
        <strain evidence="2">Tokyo 01</strain>
    </source>
</reference>
<reference evidence="2" key="1">
    <citation type="submission" date="2017-11" db="EMBL/GenBank/DDBJ databases">
        <authorList>
            <person name="Watanabe M."/>
            <person name="Kojima H."/>
        </authorList>
    </citation>
    <scope>NUCLEOTIDE SEQUENCE [LARGE SCALE GENOMIC DNA]</scope>
    <source>
        <strain evidence="2">Tokyo 01</strain>
    </source>
</reference>
<dbReference type="Proteomes" id="UP000288096">
    <property type="component" value="Unassembled WGS sequence"/>
</dbReference>
<dbReference type="Gene3D" id="3.40.50.300">
    <property type="entry name" value="P-loop containing nucleotide triphosphate hydrolases"/>
    <property type="match status" value="1"/>
</dbReference>
<accession>A0A401FUV1</accession>
<dbReference type="SUPFAM" id="SSF52540">
    <property type="entry name" value="P-loop containing nucleoside triphosphate hydrolases"/>
    <property type="match status" value="1"/>
</dbReference>
<gene>
    <name evidence="1" type="ORF">DENIS_1687</name>
</gene>
<dbReference type="OrthoDB" id="5411535at2"/>
<dbReference type="AlphaFoldDB" id="A0A401FUV1"/>
<name>A0A401FUV1_9BACT</name>
<dbReference type="InterPro" id="IPR027417">
    <property type="entry name" value="P-loop_NTPase"/>
</dbReference>
<organism evidence="1 2">
    <name type="scientific">Desulfonema ishimotonii</name>
    <dbReference type="NCBI Taxonomy" id="45657"/>
    <lineage>
        <taxon>Bacteria</taxon>
        <taxon>Pseudomonadati</taxon>
        <taxon>Thermodesulfobacteriota</taxon>
        <taxon>Desulfobacteria</taxon>
        <taxon>Desulfobacterales</taxon>
        <taxon>Desulfococcaceae</taxon>
        <taxon>Desulfonema</taxon>
    </lineage>
</organism>
<proteinExistence type="predicted"/>
<keyword evidence="2" id="KW-1185">Reference proteome</keyword>
<evidence type="ECO:0000313" key="2">
    <source>
        <dbReference type="Proteomes" id="UP000288096"/>
    </source>
</evidence>
<dbReference type="EMBL" id="BEXT01000001">
    <property type="protein sequence ID" value="GBC60728.1"/>
    <property type="molecule type" value="Genomic_DNA"/>
</dbReference>
<dbReference type="RefSeq" id="WP_124328110.1">
    <property type="nucleotide sequence ID" value="NZ_BEXT01000001.1"/>
</dbReference>